<dbReference type="AlphaFoldDB" id="A0A2G9TRQ7"/>
<sequence length="42" mass="4912">MTGASICPQYSMRPPNISRQPLQLIKAWRPSKNLYEMLPHTR</sequence>
<accession>A0A2G9TRQ7</accession>
<keyword evidence="2" id="KW-1185">Reference proteome</keyword>
<name>A0A2G9TRQ7_TELCI</name>
<organism evidence="1 2">
    <name type="scientific">Teladorsagia circumcincta</name>
    <name type="common">Brown stomach worm</name>
    <name type="synonym">Ostertagia circumcincta</name>
    <dbReference type="NCBI Taxonomy" id="45464"/>
    <lineage>
        <taxon>Eukaryota</taxon>
        <taxon>Metazoa</taxon>
        <taxon>Ecdysozoa</taxon>
        <taxon>Nematoda</taxon>
        <taxon>Chromadorea</taxon>
        <taxon>Rhabditida</taxon>
        <taxon>Rhabditina</taxon>
        <taxon>Rhabditomorpha</taxon>
        <taxon>Strongyloidea</taxon>
        <taxon>Trichostrongylidae</taxon>
        <taxon>Teladorsagia</taxon>
    </lineage>
</organism>
<evidence type="ECO:0000313" key="2">
    <source>
        <dbReference type="Proteomes" id="UP000230423"/>
    </source>
</evidence>
<dbReference type="Proteomes" id="UP000230423">
    <property type="component" value="Unassembled WGS sequence"/>
</dbReference>
<protein>
    <submittedName>
        <fullName evidence="1">Uncharacterized protein</fullName>
    </submittedName>
</protein>
<evidence type="ECO:0000313" key="1">
    <source>
        <dbReference type="EMBL" id="PIO60152.1"/>
    </source>
</evidence>
<gene>
    <name evidence="1" type="ORF">TELCIR_18359</name>
</gene>
<reference evidence="1 2" key="1">
    <citation type="submission" date="2015-09" db="EMBL/GenBank/DDBJ databases">
        <title>Draft genome of the parasitic nematode Teladorsagia circumcincta isolate WARC Sus (inbred).</title>
        <authorList>
            <person name="Mitreva M."/>
        </authorList>
    </citation>
    <scope>NUCLEOTIDE SEQUENCE [LARGE SCALE GENOMIC DNA]</scope>
    <source>
        <strain evidence="1 2">S</strain>
    </source>
</reference>
<dbReference type="EMBL" id="KZ356033">
    <property type="protein sequence ID" value="PIO60152.1"/>
    <property type="molecule type" value="Genomic_DNA"/>
</dbReference>
<proteinExistence type="predicted"/>